<evidence type="ECO:0000256" key="2">
    <source>
        <dbReference type="ARBA" id="ARBA00022771"/>
    </source>
</evidence>
<keyword evidence="2 4" id="KW-0863">Zinc-finger</keyword>
<dbReference type="GO" id="GO:0004842">
    <property type="term" value="F:ubiquitin-protein transferase activity"/>
    <property type="evidence" value="ECO:0007669"/>
    <property type="project" value="TreeGrafter"/>
</dbReference>
<feature type="compositionally biased region" description="Polar residues" evidence="5">
    <location>
        <begin position="224"/>
        <end position="234"/>
    </location>
</feature>
<comment type="caution">
    <text evidence="8">The sequence shown here is derived from an EMBL/GenBank/DDBJ whole genome shotgun (WGS) entry which is preliminary data.</text>
</comment>
<dbReference type="FunFam" id="2.30.42.10:FF:000081">
    <property type="entry name" value="Ligand of Numb protein X 2"/>
    <property type="match status" value="1"/>
</dbReference>
<dbReference type="SMART" id="SM00228">
    <property type="entry name" value="PDZ"/>
    <property type="match status" value="4"/>
</dbReference>
<feature type="domain" description="PDZ" evidence="7">
    <location>
        <begin position="640"/>
        <end position="726"/>
    </location>
</feature>
<dbReference type="InterPro" id="IPR036034">
    <property type="entry name" value="PDZ_sf"/>
</dbReference>
<dbReference type="PANTHER" id="PTHR19964">
    <property type="entry name" value="MULTIPLE PDZ DOMAIN PROTEIN"/>
    <property type="match status" value="1"/>
</dbReference>
<dbReference type="AlphaFoldDB" id="A0A7K4RL91"/>
<feature type="region of interest" description="Disordered" evidence="5">
    <location>
        <begin position="169"/>
        <end position="202"/>
    </location>
</feature>
<dbReference type="PANTHER" id="PTHR19964:SF14">
    <property type="entry name" value="E3 UBIQUITIN-PROTEIN LIGASE LNX"/>
    <property type="match status" value="1"/>
</dbReference>
<name>A0A7K4RL91_COLPI</name>
<accession>A0A7K4RL91</accession>
<feature type="compositionally biased region" description="Polar residues" evidence="5">
    <location>
        <begin position="173"/>
        <end position="184"/>
    </location>
</feature>
<evidence type="ECO:0000259" key="6">
    <source>
        <dbReference type="PROSITE" id="PS50089"/>
    </source>
</evidence>
<keyword evidence="1" id="KW-0479">Metal-binding</keyword>
<feature type="non-terminal residue" evidence="8">
    <location>
        <position position="730"/>
    </location>
</feature>
<dbReference type="CDD" id="cd06680">
    <property type="entry name" value="PDZ4_LNX1_2-like"/>
    <property type="match status" value="1"/>
</dbReference>
<dbReference type="GO" id="GO:0005737">
    <property type="term" value="C:cytoplasm"/>
    <property type="evidence" value="ECO:0007669"/>
    <property type="project" value="TreeGrafter"/>
</dbReference>
<evidence type="ECO:0000259" key="7">
    <source>
        <dbReference type="PROSITE" id="PS50106"/>
    </source>
</evidence>
<dbReference type="EMBL" id="VYZG01000072">
    <property type="protein sequence ID" value="NWQ74171.1"/>
    <property type="molecule type" value="Genomic_DNA"/>
</dbReference>
<reference evidence="8 9" key="1">
    <citation type="submission" date="2019-09" db="EMBL/GenBank/DDBJ databases">
        <title>Bird 10,000 Genomes (B10K) Project - Family phase.</title>
        <authorList>
            <person name="Zhang G."/>
        </authorList>
    </citation>
    <scope>NUCLEOTIDE SEQUENCE [LARGE SCALE GENOMIC DNA]</scope>
    <source>
        <strain evidence="8">B10K-DU-021-26</strain>
        <tissue evidence="8">Mixed tissue sample</tissue>
    </source>
</reference>
<dbReference type="Pfam" id="PF00595">
    <property type="entry name" value="PDZ"/>
    <property type="match status" value="4"/>
</dbReference>
<feature type="domain" description="PDZ" evidence="7">
    <location>
        <begin position="371"/>
        <end position="440"/>
    </location>
</feature>
<proteinExistence type="predicted"/>
<evidence type="ECO:0000256" key="4">
    <source>
        <dbReference type="PROSITE-ProRule" id="PRU00175"/>
    </source>
</evidence>
<sequence>PLCVTCGQAHSPEENHLYNYTEEVDDDLICHICLQPLLQPLDTLCGHTYCMVCLTNFLVEKDFCPMDRKLVVLQACRKSSILVKNLLDKLMVSCPFTEHCSEVVQRGQLEQHFQNQCKGASHYGLTKERKRRSQDCSPDHGSSLAVTSLGPELSAAAAIALMTDEPGLVNPAFSPTSEDSQSGSIPGDLHRSNQNRTRHFERSTLRSRSFKKINKAFSVLRRTTSGSAVSNQAGQEREAVRNSAVGGEGFPRLYHLIPDGEITCIKINRTNAHENLAIRIVGGSETPLVHIIIQHIYRDGLIARDGRLLPGDIILKVNGMDIKNVPHNYALSILKQPCHVLRLTVLREQRYRCRNSGLFLDSLCNRDDSFHVVLNKSSPDEHLGIKLVRKADEPGVFIFNLLEGGVAARDGQLQENDRVLAINGHDHRYSSPESAAQLIQVCHLCFDPGFWTLQKPRSAFVPSTAKQGPKLMCVVWGGKEMCQAQMGLYTSKSNLVSLTLHAVTCHEKVVAVRKDHTESLGMTVAGGACNREWDLPIYVINVEPGGVISRDSRIKTGDILLNVNGIDLTGVSRSEAVALLKNTNSSVELKALEMRSCNSQEEQDRLPPPEAMQATSESGDWSPSWVMWLGLPRYLYSCKDIVLRRNTSGSLGFSIVGGYEEHTGNKPFFIKSIVGGTPAYNDGRIRCGDILLAVNGRNTSGMMHAYLARMLKELKGKITLTIVSWPGTFL</sequence>
<dbReference type="Gene3D" id="3.30.40.10">
    <property type="entry name" value="Zinc/RING finger domain, C3HC4 (zinc finger)"/>
    <property type="match status" value="1"/>
</dbReference>
<dbReference type="FunFam" id="3.30.40.10:FF:000120">
    <property type="entry name" value="ligand of Numb protein X 2"/>
    <property type="match status" value="1"/>
</dbReference>
<keyword evidence="3" id="KW-0862">Zinc</keyword>
<keyword evidence="8" id="KW-0436">Ligase</keyword>
<feature type="domain" description="PDZ" evidence="7">
    <location>
        <begin position="264"/>
        <end position="349"/>
    </location>
</feature>
<dbReference type="CDD" id="cd06679">
    <property type="entry name" value="PDZ3_LNX1_2-like"/>
    <property type="match status" value="1"/>
</dbReference>
<dbReference type="FunFam" id="2.30.42.10:FF:000164">
    <property type="entry name" value="Ligand of numb-protein X 2"/>
    <property type="match status" value="1"/>
</dbReference>
<dbReference type="Gene3D" id="2.30.42.10">
    <property type="match status" value="4"/>
</dbReference>
<dbReference type="FunFam" id="2.30.42.10:FF:000198">
    <property type="entry name" value="E3 ubiquitin-protein ligase LNX isoform X1"/>
    <property type="match status" value="1"/>
</dbReference>
<feature type="domain" description="PDZ" evidence="7">
    <location>
        <begin position="509"/>
        <end position="595"/>
    </location>
</feature>
<dbReference type="GO" id="GO:0016874">
    <property type="term" value="F:ligase activity"/>
    <property type="evidence" value="ECO:0007669"/>
    <property type="project" value="UniProtKB-KW"/>
</dbReference>
<dbReference type="PROSITE" id="PS00518">
    <property type="entry name" value="ZF_RING_1"/>
    <property type="match status" value="1"/>
</dbReference>
<dbReference type="PROSITE" id="PS50106">
    <property type="entry name" value="PDZ"/>
    <property type="match status" value="4"/>
</dbReference>
<dbReference type="InterPro" id="IPR013083">
    <property type="entry name" value="Znf_RING/FYVE/PHD"/>
</dbReference>
<dbReference type="InterPro" id="IPR018957">
    <property type="entry name" value="Znf_C3HC4_RING-type"/>
</dbReference>
<feature type="region of interest" description="Disordered" evidence="5">
    <location>
        <begin position="224"/>
        <end position="243"/>
    </location>
</feature>
<dbReference type="SUPFAM" id="SSF50156">
    <property type="entry name" value="PDZ domain-like"/>
    <property type="match status" value="4"/>
</dbReference>
<organism evidence="8 9">
    <name type="scientific">Columbina picui</name>
    <name type="common">Picui ground-dove</name>
    <dbReference type="NCBI Taxonomy" id="115618"/>
    <lineage>
        <taxon>Eukaryota</taxon>
        <taxon>Metazoa</taxon>
        <taxon>Chordata</taxon>
        <taxon>Craniata</taxon>
        <taxon>Vertebrata</taxon>
        <taxon>Euteleostomi</taxon>
        <taxon>Archelosauria</taxon>
        <taxon>Archosauria</taxon>
        <taxon>Dinosauria</taxon>
        <taxon>Saurischia</taxon>
        <taxon>Theropoda</taxon>
        <taxon>Coelurosauria</taxon>
        <taxon>Aves</taxon>
        <taxon>Neognathae</taxon>
        <taxon>Neoaves</taxon>
        <taxon>Columbimorphae</taxon>
        <taxon>Columbiformes</taxon>
        <taxon>Columbidae</taxon>
        <taxon>Columbina</taxon>
    </lineage>
</organism>
<feature type="domain" description="RING-type" evidence="6">
    <location>
        <begin position="30"/>
        <end position="68"/>
    </location>
</feature>
<dbReference type="SMART" id="SM00184">
    <property type="entry name" value="RING"/>
    <property type="match status" value="1"/>
</dbReference>
<dbReference type="GO" id="GO:0006511">
    <property type="term" value="P:ubiquitin-dependent protein catabolic process"/>
    <property type="evidence" value="ECO:0007669"/>
    <property type="project" value="TreeGrafter"/>
</dbReference>
<dbReference type="CDD" id="cd16780">
    <property type="entry name" value="mRING-HC-C3HC3D_LNX2"/>
    <property type="match status" value="1"/>
</dbReference>
<evidence type="ECO:0000256" key="3">
    <source>
        <dbReference type="ARBA" id="ARBA00022833"/>
    </source>
</evidence>
<evidence type="ECO:0000313" key="8">
    <source>
        <dbReference type="EMBL" id="NWQ74171.1"/>
    </source>
</evidence>
<feature type="non-terminal residue" evidence="8">
    <location>
        <position position="1"/>
    </location>
</feature>
<dbReference type="GO" id="GO:0008270">
    <property type="term" value="F:zinc ion binding"/>
    <property type="evidence" value="ECO:0007669"/>
    <property type="project" value="UniProtKB-KW"/>
</dbReference>
<dbReference type="PROSITE" id="PS50089">
    <property type="entry name" value="ZF_RING_2"/>
    <property type="match status" value="1"/>
</dbReference>
<dbReference type="SUPFAM" id="SSF57850">
    <property type="entry name" value="RING/U-box"/>
    <property type="match status" value="1"/>
</dbReference>
<gene>
    <name evidence="8" type="primary">Lnx1</name>
    <name evidence="8" type="ORF">COLPIC_R05641</name>
</gene>
<protein>
    <submittedName>
        <fullName evidence="8">LNX1 ligase</fullName>
    </submittedName>
</protein>
<keyword evidence="9" id="KW-1185">Reference proteome</keyword>
<dbReference type="Pfam" id="PF00097">
    <property type="entry name" value="zf-C3HC4"/>
    <property type="match status" value="1"/>
</dbReference>
<dbReference type="Proteomes" id="UP000530263">
    <property type="component" value="Unassembled WGS sequence"/>
</dbReference>
<evidence type="ECO:0000256" key="1">
    <source>
        <dbReference type="ARBA" id="ARBA00022723"/>
    </source>
</evidence>
<dbReference type="CDD" id="cd06677">
    <property type="entry name" value="PDZ1_LNX1_2-like"/>
    <property type="match status" value="1"/>
</dbReference>
<dbReference type="InterPro" id="IPR001478">
    <property type="entry name" value="PDZ"/>
</dbReference>
<dbReference type="InterPro" id="IPR051342">
    <property type="entry name" value="PDZ_scaffold"/>
</dbReference>
<dbReference type="InterPro" id="IPR001841">
    <property type="entry name" value="Znf_RING"/>
</dbReference>
<dbReference type="InterPro" id="IPR017907">
    <property type="entry name" value="Znf_RING_CS"/>
</dbReference>
<dbReference type="OrthoDB" id="438726at2759"/>
<feature type="region of interest" description="Disordered" evidence="5">
    <location>
        <begin position="598"/>
        <end position="618"/>
    </location>
</feature>
<evidence type="ECO:0000313" key="9">
    <source>
        <dbReference type="Proteomes" id="UP000530263"/>
    </source>
</evidence>
<evidence type="ECO:0000256" key="5">
    <source>
        <dbReference type="SAM" id="MobiDB-lite"/>
    </source>
</evidence>